<keyword evidence="2" id="KW-1185">Reference proteome</keyword>
<comment type="caution">
    <text evidence="1">The sequence shown here is derived from an EMBL/GenBank/DDBJ whole genome shotgun (WGS) entry which is preliminary data.</text>
</comment>
<sequence length="243" mass="28361">MSTSILSGLLGTKVTVDLWPLPTTGPASETWEITEKIDEKICAMHEIESNNGMRPAYVRGTFQCRSTDANDDGKKLGIMKVYKQIPYVGTDLYDYEYRKQQAVEPYEPRELIALKALKRRRCVVVPELLGYRLTKQDAMEIVPRGCLMYIVWKQVPGKPLTQEAFWQAPLAERNEIRSRFRHIYQQLVEHICGFWDADLLNGYAKWDDYLFVQFDLVSGSKSDERYFKITAIDTYHDEKGWRW</sequence>
<dbReference type="AlphaFoldDB" id="A0A1V6NW63"/>
<evidence type="ECO:0008006" key="3">
    <source>
        <dbReference type="Google" id="ProtNLM"/>
    </source>
</evidence>
<protein>
    <recommendedName>
        <fullName evidence="3">Aminoglycoside phosphotransferase domain-containing protein</fullName>
    </recommendedName>
</protein>
<dbReference type="Proteomes" id="UP000191408">
    <property type="component" value="Unassembled WGS sequence"/>
</dbReference>
<reference evidence="2" key="1">
    <citation type="journal article" date="2017" name="Nat. Microbiol.">
        <title>Global analysis of biosynthetic gene clusters reveals vast potential of secondary metabolite production in Penicillium species.</title>
        <authorList>
            <person name="Nielsen J.C."/>
            <person name="Grijseels S."/>
            <person name="Prigent S."/>
            <person name="Ji B."/>
            <person name="Dainat J."/>
            <person name="Nielsen K.F."/>
            <person name="Frisvad J.C."/>
            <person name="Workman M."/>
            <person name="Nielsen J."/>
        </authorList>
    </citation>
    <scope>NUCLEOTIDE SEQUENCE [LARGE SCALE GENOMIC DNA]</scope>
    <source>
        <strain evidence="2">IBT 4502</strain>
    </source>
</reference>
<name>A0A1V6NW63_PENPO</name>
<dbReference type="EMBL" id="MDYM01000002">
    <property type="protein sequence ID" value="OQD68973.1"/>
    <property type="molecule type" value="Genomic_DNA"/>
</dbReference>
<evidence type="ECO:0000313" key="2">
    <source>
        <dbReference type="Proteomes" id="UP000191408"/>
    </source>
</evidence>
<dbReference type="OrthoDB" id="5401170at2759"/>
<proteinExistence type="predicted"/>
<organism evidence="1 2">
    <name type="scientific">Penicillium polonicum</name>
    <dbReference type="NCBI Taxonomy" id="60169"/>
    <lineage>
        <taxon>Eukaryota</taxon>
        <taxon>Fungi</taxon>
        <taxon>Dikarya</taxon>
        <taxon>Ascomycota</taxon>
        <taxon>Pezizomycotina</taxon>
        <taxon>Eurotiomycetes</taxon>
        <taxon>Eurotiomycetidae</taxon>
        <taxon>Eurotiales</taxon>
        <taxon>Aspergillaceae</taxon>
        <taxon>Penicillium</taxon>
    </lineage>
</organism>
<gene>
    <name evidence="1" type="ORF">PENPOL_c002G02978</name>
</gene>
<accession>A0A1V6NW63</accession>
<evidence type="ECO:0000313" key="1">
    <source>
        <dbReference type="EMBL" id="OQD68973.1"/>
    </source>
</evidence>